<dbReference type="Pfam" id="PF02978">
    <property type="entry name" value="SRP_SPB"/>
    <property type="match status" value="1"/>
</dbReference>
<dbReference type="SUPFAM" id="SSF52540">
    <property type="entry name" value="P-loop containing nucleoside triphosphate hydrolases"/>
    <property type="match status" value="1"/>
</dbReference>
<evidence type="ECO:0000256" key="5">
    <source>
        <dbReference type="ARBA" id="ARBA00022801"/>
    </source>
</evidence>
<dbReference type="NCBIfam" id="TIGR00959">
    <property type="entry name" value="ffh"/>
    <property type="match status" value="1"/>
</dbReference>
<evidence type="ECO:0000256" key="1">
    <source>
        <dbReference type="ARBA" id="ARBA00004496"/>
    </source>
</evidence>
<reference evidence="15 16" key="1">
    <citation type="journal article" date="2022" name="bioRxiv">
        <title>Ecology and evolution of chlamydial symbionts of arthropods.</title>
        <authorList>
            <person name="Halter T."/>
            <person name="Koestlbacher S."/>
            <person name="Collingro A."/>
            <person name="Sixt B.S."/>
            <person name="Toenshoff E.R."/>
            <person name="Hendrickx F."/>
            <person name="Kostanjsek R."/>
            <person name="Horn M."/>
        </authorList>
    </citation>
    <scope>NUCLEOTIDE SEQUENCE [LARGE SCALE GENOMIC DNA]</scope>
    <source>
        <strain evidence="15">W744xW776</strain>
    </source>
</reference>
<dbReference type="Gene3D" id="3.40.50.300">
    <property type="entry name" value="P-loop containing nucleotide triphosphate hydrolases"/>
    <property type="match status" value="1"/>
</dbReference>
<dbReference type="Gene3D" id="1.10.260.30">
    <property type="entry name" value="Signal recognition particle, SRP54 subunit, M-domain"/>
    <property type="match status" value="1"/>
</dbReference>
<proteinExistence type="inferred from homology"/>
<dbReference type="InterPro" id="IPR042101">
    <property type="entry name" value="SRP54_N_sf"/>
</dbReference>
<dbReference type="SMART" id="SM00382">
    <property type="entry name" value="AAA"/>
    <property type="match status" value="1"/>
</dbReference>
<evidence type="ECO:0000256" key="4">
    <source>
        <dbReference type="ARBA" id="ARBA00022741"/>
    </source>
</evidence>
<evidence type="ECO:0000256" key="3">
    <source>
        <dbReference type="ARBA" id="ARBA00022490"/>
    </source>
</evidence>
<dbReference type="SUPFAM" id="SSF47364">
    <property type="entry name" value="Domain of the SRP/SRP receptor G-proteins"/>
    <property type="match status" value="1"/>
</dbReference>
<evidence type="ECO:0000256" key="9">
    <source>
        <dbReference type="ARBA" id="ARBA00023274"/>
    </source>
</evidence>
<dbReference type="SUPFAM" id="SSF47446">
    <property type="entry name" value="Signal peptide-binding domain"/>
    <property type="match status" value="1"/>
</dbReference>
<dbReference type="SMART" id="SM00963">
    <property type="entry name" value="SRP54_N"/>
    <property type="match status" value="1"/>
</dbReference>
<dbReference type="InterPro" id="IPR027417">
    <property type="entry name" value="P-loop_NTPase"/>
</dbReference>
<organism evidence="15 16">
    <name type="scientific">Candidatus Rhabdochlamydia oedothoracis</name>
    <dbReference type="NCBI Taxonomy" id="2720720"/>
    <lineage>
        <taxon>Bacteria</taxon>
        <taxon>Pseudomonadati</taxon>
        <taxon>Chlamydiota</taxon>
        <taxon>Chlamydiia</taxon>
        <taxon>Parachlamydiales</taxon>
        <taxon>Candidatus Rhabdochlamydiaceae</taxon>
        <taxon>Candidatus Rhabdochlamydia</taxon>
    </lineage>
</organism>
<dbReference type="Proteomes" id="UP000826014">
    <property type="component" value="Chromosome"/>
</dbReference>
<dbReference type="Gene3D" id="1.20.120.140">
    <property type="entry name" value="Signal recognition particle SRP54, nucleotide-binding domain"/>
    <property type="match status" value="1"/>
</dbReference>
<evidence type="ECO:0000259" key="12">
    <source>
        <dbReference type="SMART" id="SM00382"/>
    </source>
</evidence>
<dbReference type="Pfam" id="PF00448">
    <property type="entry name" value="SRP54"/>
    <property type="match status" value="1"/>
</dbReference>
<keyword evidence="8" id="KW-0733">Signal recognition particle</keyword>
<evidence type="ECO:0000256" key="6">
    <source>
        <dbReference type="ARBA" id="ARBA00022884"/>
    </source>
</evidence>
<feature type="domain" description="SRP54-type proteins GTP-binding" evidence="13">
    <location>
        <begin position="99"/>
        <end position="296"/>
    </location>
</feature>
<dbReference type="EMBL" id="CP075587">
    <property type="protein sequence ID" value="QYF48526.1"/>
    <property type="molecule type" value="Genomic_DNA"/>
</dbReference>
<dbReference type="InterPro" id="IPR013822">
    <property type="entry name" value="Signal_recog_particl_SRP54_hlx"/>
</dbReference>
<dbReference type="InterPro" id="IPR003593">
    <property type="entry name" value="AAA+_ATPase"/>
</dbReference>
<dbReference type="Pfam" id="PF02881">
    <property type="entry name" value="SRP54_N"/>
    <property type="match status" value="1"/>
</dbReference>
<dbReference type="PANTHER" id="PTHR11564:SF5">
    <property type="entry name" value="SIGNAL RECOGNITION PARTICLE SUBUNIT SRP54"/>
    <property type="match status" value="1"/>
</dbReference>
<accession>A0ABX8V0Y9</accession>
<name>A0ABX8V0Y9_9BACT</name>
<evidence type="ECO:0000256" key="2">
    <source>
        <dbReference type="ARBA" id="ARBA00005450"/>
    </source>
</evidence>
<keyword evidence="5" id="KW-0378">Hydrolase</keyword>
<dbReference type="PANTHER" id="PTHR11564">
    <property type="entry name" value="SIGNAL RECOGNITION PARTICLE 54K PROTEIN SRP54"/>
    <property type="match status" value="1"/>
</dbReference>
<feature type="domain" description="AAA+ ATPase" evidence="12">
    <location>
        <begin position="98"/>
        <end position="247"/>
    </location>
</feature>
<evidence type="ECO:0000256" key="10">
    <source>
        <dbReference type="ARBA" id="ARBA00035672"/>
    </source>
</evidence>
<evidence type="ECO:0000313" key="15">
    <source>
        <dbReference type="EMBL" id="QYF48526.1"/>
    </source>
</evidence>
<dbReference type="SMART" id="SM00962">
    <property type="entry name" value="SRP54"/>
    <property type="match status" value="1"/>
</dbReference>
<evidence type="ECO:0000313" key="16">
    <source>
        <dbReference type="Proteomes" id="UP000826014"/>
    </source>
</evidence>
<dbReference type="InterPro" id="IPR004780">
    <property type="entry name" value="SRP"/>
</dbReference>
<dbReference type="EC" id="3.6.5.4" evidence="10"/>
<dbReference type="InterPro" id="IPR004125">
    <property type="entry name" value="Signal_recog_particle_SRP54_M"/>
</dbReference>
<comment type="similarity">
    <text evidence="2">Belongs to the GTP-binding SRP family. SRP54 subfamily.</text>
</comment>
<dbReference type="CDD" id="cd18539">
    <property type="entry name" value="SRP_G"/>
    <property type="match status" value="1"/>
</dbReference>
<evidence type="ECO:0000259" key="14">
    <source>
        <dbReference type="SMART" id="SM00963"/>
    </source>
</evidence>
<keyword evidence="4" id="KW-0547">Nucleotide-binding</keyword>
<keyword evidence="7" id="KW-0342">GTP-binding</keyword>
<keyword evidence="3" id="KW-0963">Cytoplasm</keyword>
<feature type="domain" description="Signal recognition particle SRP54 helical bundle" evidence="14">
    <location>
        <begin position="1"/>
        <end position="86"/>
    </location>
</feature>
<keyword evidence="6" id="KW-0694">RNA-binding</keyword>
<dbReference type="InterPro" id="IPR036891">
    <property type="entry name" value="Signal_recog_part_SRP54_M_sf"/>
</dbReference>
<evidence type="ECO:0000256" key="7">
    <source>
        <dbReference type="ARBA" id="ARBA00023134"/>
    </source>
</evidence>
<evidence type="ECO:0000259" key="13">
    <source>
        <dbReference type="SMART" id="SM00962"/>
    </source>
</evidence>
<dbReference type="InterPro" id="IPR000897">
    <property type="entry name" value="SRP54_GTPase_dom"/>
</dbReference>
<protein>
    <recommendedName>
        <fullName evidence="10">signal-recognition-particle GTPase</fullName>
        <ecNumber evidence="10">3.6.5.4</ecNumber>
    </recommendedName>
</protein>
<dbReference type="InterPro" id="IPR022941">
    <property type="entry name" value="SRP54"/>
</dbReference>
<dbReference type="RefSeq" id="WP_215216942.1">
    <property type="nucleotide sequence ID" value="NZ_CP075587.1"/>
</dbReference>
<sequence length="447" mass="49833">MFDSLTQKFQGIIASLKGKKTLTEDNITDAVRQVRMALLDADVNYSVAGSLVKKIQEKALGKDVLKALSASEQFIKLVHDELVLFMGQQENPLALQEKPTVIMLCGLQGSGKTTQCAKLAYYLRKKHPNKKVLLAACDLQRPAAVEQLKKLATEIEVPVVVLNQEMNPIEVAKAAKEKAVLEGFDVLIIDTAGRLHIDEELMQQLIEIKQVVKPQEILFVANAATGQDAVKTALEFDKHVQITGTILTMLDGSSRAGAAISIQEVTKKPLKFEGIGEKVSDLQLFNPHSMADRILGMGDVINLVRKAEEITSKEEVKTLEKKMLKGSFTYDDLLKQMKLLNSMGPLKGLLKMLPGGAELANMDFDEKEFVRRSAIISSMTKKERLEKVELVPSRRRRIADGSGNSIDEVNRMIKEHKRLKHIFKDMPSLKQKMAKNKIPSSFKGWKF</sequence>
<comment type="catalytic activity">
    <reaction evidence="11">
        <text>GTP + H2O = GDP + phosphate + H(+)</text>
        <dbReference type="Rhea" id="RHEA:19669"/>
        <dbReference type="ChEBI" id="CHEBI:15377"/>
        <dbReference type="ChEBI" id="CHEBI:15378"/>
        <dbReference type="ChEBI" id="CHEBI:37565"/>
        <dbReference type="ChEBI" id="CHEBI:43474"/>
        <dbReference type="ChEBI" id="CHEBI:58189"/>
        <dbReference type="EC" id="3.6.5.4"/>
    </reaction>
</comment>
<gene>
    <name evidence="15" type="ORF">RHABOEDO_000704</name>
</gene>
<dbReference type="InterPro" id="IPR036225">
    <property type="entry name" value="SRP/SRP_N"/>
</dbReference>
<keyword evidence="9" id="KW-0687">Ribonucleoprotein</keyword>
<evidence type="ECO:0000256" key="8">
    <source>
        <dbReference type="ARBA" id="ARBA00023135"/>
    </source>
</evidence>
<keyword evidence="16" id="KW-1185">Reference proteome</keyword>
<comment type="subcellular location">
    <subcellularLocation>
        <location evidence="1">Cytoplasm</location>
    </subcellularLocation>
</comment>
<evidence type="ECO:0000256" key="11">
    <source>
        <dbReference type="ARBA" id="ARBA00048027"/>
    </source>
</evidence>